<feature type="domain" description="3-hydroxyacyl-CoA dehydrogenase C-terminal" evidence="6">
    <location>
        <begin position="186"/>
        <end position="283"/>
    </location>
</feature>
<dbReference type="PANTHER" id="PTHR48075:SF5">
    <property type="entry name" value="3-HYDROXYBUTYRYL-COA DEHYDROGENASE"/>
    <property type="match status" value="1"/>
</dbReference>
<comment type="caution">
    <text evidence="8">The sequence shown here is derived from an EMBL/GenBank/DDBJ whole genome shotgun (WGS) entry which is preliminary data.</text>
</comment>
<dbReference type="Gene3D" id="3.40.50.720">
    <property type="entry name" value="NAD(P)-binding Rossmann-like Domain"/>
    <property type="match status" value="1"/>
</dbReference>
<feature type="binding site" evidence="5">
    <location>
        <position position="33"/>
    </location>
    <ligand>
        <name>NAD(+)</name>
        <dbReference type="ChEBI" id="CHEBI:57540"/>
    </ligand>
</feature>
<comment type="similarity">
    <text evidence="2">Belongs to the 3-hydroxyacyl-CoA dehydrogenase family.</text>
</comment>
<feature type="binding site" evidence="5">
    <location>
        <position position="275"/>
    </location>
    <ligand>
        <name>NAD(+)</name>
        <dbReference type="ChEBI" id="CHEBI:57540"/>
    </ligand>
</feature>
<feature type="binding site" evidence="5">
    <location>
        <position position="119"/>
    </location>
    <ligand>
        <name>NAD(+)</name>
        <dbReference type="ChEBI" id="CHEBI:57540"/>
    </ligand>
</feature>
<feature type="binding site" evidence="5">
    <location>
        <position position="97"/>
    </location>
    <ligand>
        <name>NAD(+)</name>
        <dbReference type="ChEBI" id="CHEBI:57540"/>
    </ligand>
</feature>
<dbReference type="InterPro" id="IPR036291">
    <property type="entry name" value="NAD(P)-bd_dom_sf"/>
</dbReference>
<dbReference type="FunFam" id="3.40.50.720:FF:000009">
    <property type="entry name" value="Fatty oxidation complex, alpha subunit"/>
    <property type="match status" value="1"/>
</dbReference>
<sequence>MQIKQIGVIGSGTMGSGIAQLLVQSDFATIMYDINEDILEKAKNSIFKRLDRLKEKERLTPDQWSKSKANLTLSSQIKDLQDCDLIIEVVPEKLELKKNIFKEVERICQQDAILATNTSSLSVTEIASSLNHSESVVGMHFFNPAPLMPLIEIIKGIKTAPEVIDQVMNFAKQLHKSPVLCEDTPGFIVNRVARPFYNEAIRIMKDQIASPEQIDTIMKKAGNFKMGPFELQDMIGIDVNFSSTKSVYQGFFGESRFRPNSYQERMVQAGILGRKTNKGFYDYE</sequence>
<dbReference type="Gene3D" id="1.10.1040.50">
    <property type="match status" value="1"/>
</dbReference>
<dbReference type="GO" id="GO:0008691">
    <property type="term" value="F:3-hydroxybutyryl-CoA dehydrogenase activity"/>
    <property type="evidence" value="ECO:0007669"/>
    <property type="project" value="TreeGrafter"/>
</dbReference>
<evidence type="ECO:0000256" key="2">
    <source>
        <dbReference type="ARBA" id="ARBA00009463"/>
    </source>
</evidence>
<gene>
    <name evidence="8" type="ORF">NC797_06035</name>
</gene>
<dbReference type="Proteomes" id="UP001145050">
    <property type="component" value="Unassembled WGS sequence"/>
</dbReference>
<feature type="binding site" evidence="5">
    <location>
        <position position="143"/>
    </location>
    <ligand>
        <name>NAD(+)</name>
        <dbReference type="ChEBI" id="CHEBI:57540"/>
    </ligand>
</feature>
<keyword evidence="5" id="KW-0520">NAD</keyword>
<evidence type="ECO:0000256" key="5">
    <source>
        <dbReference type="PIRSR" id="PIRSR000105-2"/>
    </source>
</evidence>
<feature type="binding site" evidence="5">
    <location>
        <begin position="10"/>
        <end position="15"/>
    </location>
    <ligand>
        <name>NAD(+)</name>
        <dbReference type="ChEBI" id="CHEBI:57540"/>
    </ligand>
</feature>
<protein>
    <submittedName>
        <fullName evidence="8">3-hydroxyacyl-CoA dehydrogenase NAD-binding domain-containing protein</fullName>
    </submittedName>
</protein>
<feature type="binding site" evidence="5">
    <location>
        <position position="92"/>
    </location>
    <ligand>
        <name>NAD(+)</name>
        <dbReference type="ChEBI" id="CHEBI:57540"/>
    </ligand>
</feature>
<accession>A0A9X3WRL2</accession>
<dbReference type="InterPro" id="IPR006108">
    <property type="entry name" value="3HC_DH_C"/>
</dbReference>
<name>A0A9X3WRL2_9BACI</name>
<dbReference type="SUPFAM" id="SSF51735">
    <property type="entry name" value="NAD(P)-binding Rossmann-fold domains"/>
    <property type="match status" value="1"/>
</dbReference>
<reference evidence="8" key="1">
    <citation type="submission" date="2022-06" db="EMBL/GenBank/DDBJ databases">
        <title>Aquibacillus sp. a new bacterium isolated from soil saline samples.</title>
        <authorList>
            <person name="Galisteo C."/>
            <person name="De La Haba R."/>
            <person name="Sanchez-Porro C."/>
            <person name="Ventosa A."/>
        </authorList>
    </citation>
    <scope>NUCLEOTIDE SEQUENCE</scope>
    <source>
        <strain evidence="8">3ASR75-11</strain>
    </source>
</reference>
<dbReference type="PIRSF" id="PIRSF000105">
    <property type="entry name" value="HCDH"/>
    <property type="match status" value="1"/>
</dbReference>
<evidence type="ECO:0000313" key="9">
    <source>
        <dbReference type="Proteomes" id="UP001145050"/>
    </source>
</evidence>
<dbReference type="GO" id="GO:0006635">
    <property type="term" value="P:fatty acid beta-oxidation"/>
    <property type="evidence" value="ECO:0007669"/>
    <property type="project" value="TreeGrafter"/>
</dbReference>
<organism evidence="8 9">
    <name type="scientific">Terrihalobacillus insolitus</name>
    <dbReference type="NCBI Taxonomy" id="2950438"/>
    <lineage>
        <taxon>Bacteria</taxon>
        <taxon>Bacillati</taxon>
        <taxon>Bacillota</taxon>
        <taxon>Bacilli</taxon>
        <taxon>Bacillales</taxon>
        <taxon>Bacillaceae</taxon>
        <taxon>Terrihalobacillus</taxon>
    </lineage>
</organism>
<dbReference type="InterPro" id="IPR006176">
    <property type="entry name" value="3-OHacyl-CoA_DH_NAD-bd"/>
</dbReference>
<dbReference type="AlphaFoldDB" id="A0A9X3WRL2"/>
<feature type="site" description="Important for catalytic activity" evidence="4">
    <location>
        <position position="140"/>
    </location>
</feature>
<comment type="pathway">
    <text evidence="1">Lipid metabolism; butanoate metabolism.</text>
</comment>
<dbReference type="Pfam" id="PF02737">
    <property type="entry name" value="3HCDH_N"/>
    <property type="match status" value="1"/>
</dbReference>
<evidence type="ECO:0000256" key="1">
    <source>
        <dbReference type="ARBA" id="ARBA00005086"/>
    </source>
</evidence>
<evidence type="ECO:0000259" key="6">
    <source>
        <dbReference type="Pfam" id="PF00725"/>
    </source>
</evidence>
<dbReference type="GO" id="GO:0070403">
    <property type="term" value="F:NAD+ binding"/>
    <property type="evidence" value="ECO:0007669"/>
    <property type="project" value="InterPro"/>
</dbReference>
<dbReference type="InterPro" id="IPR008927">
    <property type="entry name" value="6-PGluconate_DH-like_C_sf"/>
</dbReference>
<dbReference type="EMBL" id="JAMQKB010000004">
    <property type="protein sequence ID" value="MDC3424065.1"/>
    <property type="molecule type" value="Genomic_DNA"/>
</dbReference>
<proteinExistence type="inferred from homology"/>
<keyword evidence="9" id="KW-1185">Reference proteome</keyword>
<evidence type="ECO:0000256" key="3">
    <source>
        <dbReference type="ARBA" id="ARBA00023002"/>
    </source>
</evidence>
<dbReference type="InterPro" id="IPR022694">
    <property type="entry name" value="3-OHacyl-CoA_DH"/>
</dbReference>
<keyword evidence="3" id="KW-0560">Oxidoreductase</keyword>
<dbReference type="SUPFAM" id="SSF48179">
    <property type="entry name" value="6-phosphogluconate dehydrogenase C-terminal domain-like"/>
    <property type="match status" value="1"/>
</dbReference>
<dbReference type="Pfam" id="PF00725">
    <property type="entry name" value="3HCDH"/>
    <property type="match status" value="1"/>
</dbReference>
<evidence type="ECO:0000259" key="7">
    <source>
        <dbReference type="Pfam" id="PF02737"/>
    </source>
</evidence>
<feature type="domain" description="3-hydroxyacyl-CoA dehydrogenase NAD binding" evidence="7">
    <location>
        <begin position="5"/>
        <end position="183"/>
    </location>
</feature>
<dbReference type="RefSeq" id="WP_272435870.1">
    <property type="nucleotide sequence ID" value="NZ_JAMQKB010000004.1"/>
</dbReference>
<evidence type="ECO:0000256" key="4">
    <source>
        <dbReference type="PIRSR" id="PIRSR000105-1"/>
    </source>
</evidence>
<dbReference type="PANTHER" id="PTHR48075">
    <property type="entry name" value="3-HYDROXYACYL-COA DEHYDROGENASE FAMILY PROTEIN"/>
    <property type="match status" value="1"/>
</dbReference>
<evidence type="ECO:0000313" key="8">
    <source>
        <dbReference type="EMBL" id="MDC3424065.1"/>
    </source>
</evidence>